<dbReference type="AlphaFoldDB" id="A0A3B0W675"/>
<dbReference type="PANTHER" id="PTHR30353">
    <property type="entry name" value="INNER MEMBRANE PROTEIN DEDA-RELATED"/>
    <property type="match status" value="1"/>
</dbReference>
<keyword evidence="4 6" id="KW-1133">Transmembrane helix</keyword>
<keyword evidence="2" id="KW-1003">Cell membrane</keyword>
<dbReference type="InterPro" id="IPR032816">
    <property type="entry name" value="VTT_dom"/>
</dbReference>
<evidence type="ECO:0000256" key="4">
    <source>
        <dbReference type="ARBA" id="ARBA00022989"/>
    </source>
</evidence>
<organism evidence="8">
    <name type="scientific">hydrothermal vent metagenome</name>
    <dbReference type="NCBI Taxonomy" id="652676"/>
    <lineage>
        <taxon>unclassified sequences</taxon>
        <taxon>metagenomes</taxon>
        <taxon>ecological metagenomes</taxon>
    </lineage>
</organism>
<feature type="transmembrane region" description="Helical" evidence="6">
    <location>
        <begin position="358"/>
        <end position="377"/>
    </location>
</feature>
<dbReference type="EMBL" id="UOFA01000136">
    <property type="protein sequence ID" value="VAW44799.1"/>
    <property type="molecule type" value="Genomic_DNA"/>
</dbReference>
<dbReference type="PANTHER" id="PTHR30353:SF15">
    <property type="entry name" value="INNER MEMBRANE PROTEIN YABI"/>
    <property type="match status" value="1"/>
</dbReference>
<reference evidence="8" key="1">
    <citation type="submission" date="2018-06" db="EMBL/GenBank/DDBJ databases">
        <authorList>
            <person name="Zhirakovskaya E."/>
        </authorList>
    </citation>
    <scope>NUCLEOTIDE SEQUENCE</scope>
</reference>
<dbReference type="GO" id="GO:0005886">
    <property type="term" value="C:plasma membrane"/>
    <property type="evidence" value="ECO:0007669"/>
    <property type="project" value="UniProtKB-SubCell"/>
</dbReference>
<evidence type="ECO:0000256" key="2">
    <source>
        <dbReference type="ARBA" id="ARBA00022475"/>
    </source>
</evidence>
<evidence type="ECO:0000256" key="6">
    <source>
        <dbReference type="SAM" id="Phobius"/>
    </source>
</evidence>
<sequence length="632" mass="72137">MEPTGWIKDVYDWIQANPNWMGILIFLFAFTESILLVGIIFPGAAFLVSLGALIGLGVLDFYTAWIWASLGGFVGDGISFWIGHKYQQKLLKMWPIYKFPDLIGKGETFFTKHGGVSVFIGRFVGPVRPIIPAIAGMMGMDIKRYVIISLVASILWAPFYLLPGMLFGSAIETMAKVAVKMSVLALVLVVLVWVAYWLINFVYALFVPRTYQWLSSLLAWTQRHPTLGKLTSGLVDPRQPEKGSLAMLAVLLLVFLIAAIWFAAINDTLLRWNQASESFFYAFHNPWTISPMKWLLFIGHDLSLLVVTLMVSIWFIYRRLYVVLSHWLLLSISAYIFSVFICRIGHDQWHVMANHHVFWLTALASFWAIIVAGAYPIKWRSWPYVLAGVLILLFTFATLFFYQINLAMVVLSMLTASIWAMLIGIAFRTRNRKQFLGLPVKIAFITTLLLMPVANWVLFSSTTTVTKPDWLQQQITDKTTGWANNGQQTLDIIIDADLSVLRDQLEQSGWQNQQPGTWRNVYQAMQVEPDAADLPLFSYVHRGEVERLLMSKQQGDQLIALRVWHGQMAGDTFYRGTLTLHHRDTDLYLFNHWGGYKAEQNDKSELIAALKSKRFVIDQLTDKTLRVTQKRK</sequence>
<evidence type="ECO:0000313" key="8">
    <source>
        <dbReference type="EMBL" id="VAW44799.1"/>
    </source>
</evidence>
<gene>
    <name evidence="8" type="ORF">MNBD_GAMMA02-1064</name>
</gene>
<accession>A0A3B0W675</accession>
<dbReference type="InterPro" id="IPR032818">
    <property type="entry name" value="DedA-like"/>
</dbReference>
<evidence type="ECO:0000256" key="1">
    <source>
        <dbReference type="ARBA" id="ARBA00004651"/>
    </source>
</evidence>
<feature type="transmembrane region" description="Helical" evidence="6">
    <location>
        <begin position="294"/>
        <end position="317"/>
    </location>
</feature>
<keyword evidence="3 6" id="KW-0812">Transmembrane</keyword>
<feature type="transmembrane region" description="Helical" evidence="6">
    <location>
        <begin position="245"/>
        <end position="264"/>
    </location>
</feature>
<name>A0A3B0W675_9ZZZZ</name>
<feature type="transmembrane region" description="Helical" evidence="6">
    <location>
        <begin position="439"/>
        <end position="459"/>
    </location>
</feature>
<feature type="transmembrane region" description="Helical" evidence="6">
    <location>
        <begin position="183"/>
        <end position="206"/>
    </location>
</feature>
<comment type="subcellular location">
    <subcellularLocation>
        <location evidence="1">Cell membrane</location>
        <topology evidence="1">Multi-pass membrane protein</topology>
    </subcellularLocation>
</comment>
<feature type="transmembrane region" description="Helical" evidence="6">
    <location>
        <begin position="145"/>
        <end position="171"/>
    </location>
</feature>
<dbReference type="Pfam" id="PF09335">
    <property type="entry name" value="VTT_dom"/>
    <property type="match status" value="1"/>
</dbReference>
<feature type="transmembrane region" description="Helical" evidence="6">
    <location>
        <begin position="408"/>
        <end position="427"/>
    </location>
</feature>
<keyword evidence="5 6" id="KW-0472">Membrane</keyword>
<feature type="transmembrane region" description="Helical" evidence="6">
    <location>
        <begin position="23"/>
        <end position="56"/>
    </location>
</feature>
<proteinExistence type="predicted"/>
<evidence type="ECO:0000256" key="5">
    <source>
        <dbReference type="ARBA" id="ARBA00023136"/>
    </source>
</evidence>
<feature type="transmembrane region" description="Helical" evidence="6">
    <location>
        <begin position="384"/>
        <end position="402"/>
    </location>
</feature>
<feature type="transmembrane region" description="Helical" evidence="6">
    <location>
        <begin position="324"/>
        <end position="346"/>
    </location>
</feature>
<feature type="domain" description="VTT" evidence="7">
    <location>
        <begin position="41"/>
        <end position="164"/>
    </location>
</feature>
<feature type="transmembrane region" description="Helical" evidence="6">
    <location>
        <begin position="62"/>
        <end position="83"/>
    </location>
</feature>
<protein>
    <recommendedName>
        <fullName evidence="7">VTT domain-containing protein</fullName>
    </recommendedName>
</protein>
<evidence type="ECO:0000256" key="3">
    <source>
        <dbReference type="ARBA" id="ARBA00022692"/>
    </source>
</evidence>
<evidence type="ECO:0000259" key="7">
    <source>
        <dbReference type="Pfam" id="PF09335"/>
    </source>
</evidence>